<dbReference type="AlphaFoldDB" id="A0A9W9CQH5"/>
<evidence type="ECO:0000313" key="2">
    <source>
        <dbReference type="EMBL" id="KAJ4374904.1"/>
    </source>
</evidence>
<evidence type="ECO:0000313" key="3">
    <source>
        <dbReference type="Proteomes" id="UP001140560"/>
    </source>
</evidence>
<organism evidence="2 3">
    <name type="scientific">Neocucurbitaria cava</name>
    <dbReference type="NCBI Taxonomy" id="798079"/>
    <lineage>
        <taxon>Eukaryota</taxon>
        <taxon>Fungi</taxon>
        <taxon>Dikarya</taxon>
        <taxon>Ascomycota</taxon>
        <taxon>Pezizomycotina</taxon>
        <taxon>Dothideomycetes</taxon>
        <taxon>Pleosporomycetidae</taxon>
        <taxon>Pleosporales</taxon>
        <taxon>Pleosporineae</taxon>
        <taxon>Cucurbitariaceae</taxon>
        <taxon>Neocucurbitaria</taxon>
    </lineage>
</organism>
<feature type="domain" description="F-box" evidence="1">
    <location>
        <begin position="1"/>
        <end position="53"/>
    </location>
</feature>
<dbReference type="Pfam" id="PF00646">
    <property type="entry name" value="F-box"/>
    <property type="match status" value="1"/>
</dbReference>
<sequence length="514" mass="59148">MSSLESLPNELLDYILADVGFRDAINLAMTSKRLRAVALPVAYHSIFLEWRNVTDTQPVLKAPPDHKLLRTLLEKPEYVRLVKNLEFRATDCMIYQDLEGDPTLKDVRIPSSRTLIVDKERVLFENHFHSLLLDDAEELENALATVEYDLSVFRMLIIATCTNLEFLSITVDFFIQYDWFLVLMIQGLTVATSTTNPSWFNHLSCLRITGQIEGDIWVYNFGLEPGWLSTFYLPALETLELTMFVDQDAEGTLRRNEEIIGEPPSRWPFCQPPNAGKLTTLRLIRCSLTLDTLQLLLKQTPNLHTFEYDRLQHQAYFDIDLAGIGDALQSVRATLKHLKINYEVCQLTEQDIPPQDDDYDFRGSVGPLRNFLALVSVSVSLAVLFGSNDIIRGDVPKLSDFLPPRLQNLTITDDLYMYNTLQQSFEDGNAMRILRLYLAGEKPRAAESGATAWVADRAPEWKVATPDLREFEYDLRKHGHRSLGYWQEEQNREELRRVCEDQGIECRVRYLQDE</sequence>
<protein>
    <recommendedName>
        <fullName evidence="1">F-box domain-containing protein</fullName>
    </recommendedName>
</protein>
<dbReference type="Proteomes" id="UP001140560">
    <property type="component" value="Unassembled WGS sequence"/>
</dbReference>
<keyword evidence="3" id="KW-1185">Reference proteome</keyword>
<dbReference type="CDD" id="cd09917">
    <property type="entry name" value="F-box_SF"/>
    <property type="match status" value="1"/>
</dbReference>
<name>A0A9W9CQH5_9PLEO</name>
<dbReference type="OrthoDB" id="3768645at2759"/>
<reference evidence="2" key="1">
    <citation type="submission" date="2022-10" db="EMBL/GenBank/DDBJ databases">
        <title>Tapping the CABI collections for fungal endophytes: first genome assemblies for Collariella, Neodidymelliopsis, Ascochyta clinopodiicola, Didymella pomorum, Didymosphaeria variabile, Neocosmospora piperis and Neocucurbitaria cava.</title>
        <authorList>
            <person name="Hill R."/>
        </authorList>
    </citation>
    <scope>NUCLEOTIDE SEQUENCE</scope>
    <source>
        <strain evidence="2">IMI 356814</strain>
    </source>
</reference>
<evidence type="ECO:0000259" key="1">
    <source>
        <dbReference type="PROSITE" id="PS50181"/>
    </source>
</evidence>
<gene>
    <name evidence="2" type="ORF">N0V83_001982</name>
</gene>
<comment type="caution">
    <text evidence="2">The sequence shown here is derived from an EMBL/GenBank/DDBJ whole genome shotgun (WGS) entry which is preliminary data.</text>
</comment>
<accession>A0A9W9CQH5</accession>
<dbReference type="PROSITE" id="PS50181">
    <property type="entry name" value="FBOX"/>
    <property type="match status" value="1"/>
</dbReference>
<dbReference type="SUPFAM" id="SSF81383">
    <property type="entry name" value="F-box domain"/>
    <property type="match status" value="1"/>
</dbReference>
<proteinExistence type="predicted"/>
<dbReference type="InterPro" id="IPR001810">
    <property type="entry name" value="F-box_dom"/>
</dbReference>
<dbReference type="EMBL" id="JAPEUY010000003">
    <property type="protein sequence ID" value="KAJ4374904.1"/>
    <property type="molecule type" value="Genomic_DNA"/>
</dbReference>
<dbReference type="InterPro" id="IPR036047">
    <property type="entry name" value="F-box-like_dom_sf"/>
</dbReference>